<dbReference type="PANTHER" id="PTHR18898:SF2">
    <property type="entry name" value="NUCLEOPROTEIN TPR"/>
    <property type="match status" value="1"/>
</dbReference>
<dbReference type="SUPFAM" id="SSF57997">
    <property type="entry name" value="Tropomyosin"/>
    <property type="match status" value="1"/>
</dbReference>
<dbReference type="Gene3D" id="1.10.287.1490">
    <property type="match status" value="1"/>
</dbReference>
<dbReference type="AlphaFoldDB" id="A0AAD8E5Z3"/>
<dbReference type="InterPro" id="IPR057577">
    <property type="entry name" value="Nucleoprot-TPR/MLP1_dom"/>
</dbReference>
<reference evidence="4" key="2">
    <citation type="submission" date="2023-05" db="EMBL/GenBank/DDBJ databases">
        <authorList>
            <person name="Fouks B."/>
        </authorList>
    </citation>
    <scope>NUCLEOTIDE SEQUENCE</scope>
    <source>
        <strain evidence="4">Stay&amp;Tobe</strain>
        <tissue evidence="4">Testes</tissue>
    </source>
</reference>
<evidence type="ECO:0000256" key="2">
    <source>
        <dbReference type="SAM" id="MobiDB-lite"/>
    </source>
</evidence>
<evidence type="ECO:0000259" key="3">
    <source>
        <dbReference type="Pfam" id="PF25481"/>
    </source>
</evidence>
<evidence type="ECO:0000256" key="1">
    <source>
        <dbReference type="SAM" id="Coils"/>
    </source>
</evidence>
<evidence type="ECO:0000313" key="5">
    <source>
        <dbReference type="Proteomes" id="UP001233999"/>
    </source>
</evidence>
<dbReference type="GO" id="GO:0006406">
    <property type="term" value="P:mRNA export from nucleus"/>
    <property type="evidence" value="ECO:0007669"/>
    <property type="project" value="TreeGrafter"/>
</dbReference>
<dbReference type="GO" id="GO:1901673">
    <property type="term" value="P:regulation of mitotic spindle assembly"/>
    <property type="evidence" value="ECO:0007669"/>
    <property type="project" value="TreeGrafter"/>
</dbReference>
<name>A0AAD8E5Z3_DIPPU</name>
<gene>
    <name evidence="4" type="ORF">L9F63_005262</name>
</gene>
<protein>
    <recommendedName>
        <fullName evidence="3">Nucleoprotein TPR/MPL1 domain-containing protein</fullName>
    </recommendedName>
</protein>
<reference evidence="4" key="1">
    <citation type="journal article" date="2023" name="IScience">
        <title>Live-bearing cockroach genome reveals convergent evolutionary mechanisms linked to viviparity in insects and beyond.</title>
        <authorList>
            <person name="Fouks B."/>
            <person name="Harrison M.C."/>
            <person name="Mikhailova A.A."/>
            <person name="Marchal E."/>
            <person name="English S."/>
            <person name="Carruthers M."/>
            <person name="Jennings E.C."/>
            <person name="Chiamaka E.L."/>
            <person name="Frigard R.A."/>
            <person name="Pippel M."/>
            <person name="Attardo G.M."/>
            <person name="Benoit J.B."/>
            <person name="Bornberg-Bauer E."/>
            <person name="Tobe S.S."/>
        </authorList>
    </citation>
    <scope>NUCLEOTIDE SEQUENCE</scope>
    <source>
        <strain evidence="4">Stay&amp;Tobe</strain>
    </source>
</reference>
<dbReference type="GO" id="GO:0017056">
    <property type="term" value="F:structural constituent of nuclear pore"/>
    <property type="evidence" value="ECO:0007669"/>
    <property type="project" value="TreeGrafter"/>
</dbReference>
<feature type="compositionally biased region" description="Basic and acidic residues" evidence="2">
    <location>
        <begin position="330"/>
        <end position="347"/>
    </location>
</feature>
<feature type="coiled-coil region" evidence="1">
    <location>
        <begin position="51"/>
        <end position="250"/>
    </location>
</feature>
<dbReference type="PANTHER" id="PTHR18898">
    <property type="entry name" value="NUCLEOPROTEIN TPR-RELATED"/>
    <property type="match status" value="1"/>
</dbReference>
<dbReference type="EMBL" id="JASPKZ010008874">
    <property type="protein sequence ID" value="KAJ9578533.1"/>
    <property type="molecule type" value="Genomic_DNA"/>
</dbReference>
<dbReference type="Pfam" id="PF25481">
    <property type="entry name" value="Nucleoprot-TPR"/>
    <property type="match status" value="1"/>
</dbReference>
<dbReference type="Proteomes" id="UP001233999">
    <property type="component" value="Unassembled WGS sequence"/>
</dbReference>
<dbReference type="GO" id="GO:0005643">
    <property type="term" value="C:nuclear pore"/>
    <property type="evidence" value="ECO:0007669"/>
    <property type="project" value="TreeGrafter"/>
</dbReference>
<feature type="region of interest" description="Disordered" evidence="2">
    <location>
        <begin position="322"/>
        <end position="347"/>
    </location>
</feature>
<evidence type="ECO:0000313" key="4">
    <source>
        <dbReference type="EMBL" id="KAJ9578533.1"/>
    </source>
</evidence>
<keyword evidence="5" id="KW-1185">Reference proteome</keyword>
<sequence length="347" mass="40056">MASEEVEIIPQILNNEECATLSEDIRNKIEVYVKSKTDESVLAKALLETTKGNLELKVGGLEKELQALKEEHGIKTSKLENAERELEELQKKVQSSEAELTKLRNAVQKLEQENIEFRRQRDNADDERDNLQKMVDRRNTELRRLQDDLRALNSQLRAAVDAKCEAIAKFEGIQSQQVTLDFKEKHMNKEQEFLKKQIQTLTEDLNKHASELMNARREHNTRLLTLETQLAQKTEELEILTQSNEEMKSHNGSLTDKLEMLMQKLASQREGESKMRDTFEQELQAQTRLANVYKGMSDDAAAKSEELTVAVKELQKLLEDASDQYGELESEMKKKDESYEEELGKEK</sequence>
<comment type="caution">
    <text evidence="4">The sequence shown here is derived from an EMBL/GenBank/DDBJ whole genome shotgun (WGS) entry which is preliminary data.</text>
</comment>
<organism evidence="4 5">
    <name type="scientific">Diploptera punctata</name>
    <name type="common">Pacific beetle cockroach</name>
    <dbReference type="NCBI Taxonomy" id="6984"/>
    <lineage>
        <taxon>Eukaryota</taxon>
        <taxon>Metazoa</taxon>
        <taxon>Ecdysozoa</taxon>
        <taxon>Arthropoda</taxon>
        <taxon>Hexapoda</taxon>
        <taxon>Insecta</taxon>
        <taxon>Pterygota</taxon>
        <taxon>Neoptera</taxon>
        <taxon>Polyneoptera</taxon>
        <taxon>Dictyoptera</taxon>
        <taxon>Blattodea</taxon>
        <taxon>Blaberoidea</taxon>
        <taxon>Blaberidae</taxon>
        <taxon>Diplopterinae</taxon>
        <taxon>Diploptera</taxon>
    </lineage>
</organism>
<proteinExistence type="predicted"/>
<keyword evidence="1" id="KW-0175">Coiled coil</keyword>
<feature type="domain" description="Nucleoprotein TPR/MPL1" evidence="3">
    <location>
        <begin position="175"/>
        <end position="250"/>
    </location>
</feature>
<accession>A0AAD8E5Z3</accession>